<dbReference type="AlphaFoldDB" id="A0A9X3LIT1"/>
<dbReference type="NCBIfam" id="NF005783">
    <property type="entry name" value="PRK07597.9-4"/>
    <property type="match status" value="1"/>
</dbReference>
<comment type="subcellular location">
    <subcellularLocation>
        <location evidence="9">Cell membrane</location>
        <topology evidence="9">Single-pass membrane protein</topology>
    </subcellularLocation>
    <subcellularLocation>
        <location evidence="1">Membrane</location>
    </subcellularLocation>
</comment>
<dbReference type="InterPro" id="IPR038379">
    <property type="entry name" value="SecE_sf"/>
</dbReference>
<dbReference type="GO" id="GO:0005886">
    <property type="term" value="C:plasma membrane"/>
    <property type="evidence" value="ECO:0007669"/>
    <property type="project" value="UniProtKB-SubCell"/>
</dbReference>
<evidence type="ECO:0000256" key="7">
    <source>
        <dbReference type="ARBA" id="ARBA00023010"/>
    </source>
</evidence>
<comment type="caution">
    <text evidence="11">The sequence shown here is derived from an EMBL/GenBank/DDBJ whole genome shotgun (WGS) entry which is preliminary data.</text>
</comment>
<dbReference type="Gene3D" id="1.20.5.1030">
    <property type="entry name" value="Preprotein translocase secy subunit"/>
    <property type="match status" value="1"/>
</dbReference>
<accession>A0A9X3LIT1</accession>
<organism evidence="11 12">
    <name type="scientific">Corynebacterium evansiae</name>
    <dbReference type="NCBI Taxonomy" id="2913499"/>
    <lineage>
        <taxon>Bacteria</taxon>
        <taxon>Bacillati</taxon>
        <taxon>Actinomycetota</taxon>
        <taxon>Actinomycetes</taxon>
        <taxon>Mycobacteriales</taxon>
        <taxon>Corynebacteriaceae</taxon>
        <taxon>Corynebacterium</taxon>
    </lineage>
</organism>
<evidence type="ECO:0000256" key="4">
    <source>
        <dbReference type="ARBA" id="ARBA00022692"/>
    </source>
</evidence>
<evidence type="ECO:0000313" key="12">
    <source>
        <dbReference type="Proteomes" id="UP001146469"/>
    </source>
</evidence>
<proteinExistence type="inferred from homology"/>
<dbReference type="InterPro" id="IPR005807">
    <property type="entry name" value="SecE_bac"/>
</dbReference>
<protein>
    <recommendedName>
        <fullName evidence="9">Protein translocase subunit SecE</fullName>
    </recommendedName>
</protein>
<feature type="compositionally biased region" description="Polar residues" evidence="10">
    <location>
        <begin position="29"/>
        <end position="43"/>
    </location>
</feature>
<keyword evidence="5 9" id="KW-0653">Protein transport</keyword>
<feature type="region of interest" description="Disordered" evidence="10">
    <location>
        <begin position="1"/>
        <end position="48"/>
    </location>
</feature>
<keyword evidence="7 9" id="KW-0811">Translocation</keyword>
<gene>
    <name evidence="9 11" type="primary">secE</name>
    <name evidence="11" type="ORF">L8V00_00855</name>
</gene>
<comment type="similarity">
    <text evidence="9">Belongs to the SecE/SEC61-gamma family.</text>
</comment>
<dbReference type="Pfam" id="PF00584">
    <property type="entry name" value="SecE"/>
    <property type="match status" value="1"/>
</dbReference>
<dbReference type="InterPro" id="IPR001901">
    <property type="entry name" value="Translocase_SecE/Sec61-g"/>
</dbReference>
<dbReference type="Proteomes" id="UP001146469">
    <property type="component" value="Unassembled WGS sequence"/>
</dbReference>
<dbReference type="GO" id="GO:0065002">
    <property type="term" value="P:intracellular protein transmembrane transport"/>
    <property type="evidence" value="ECO:0007669"/>
    <property type="project" value="UniProtKB-UniRule"/>
</dbReference>
<dbReference type="EMBL" id="JAKMUT010000001">
    <property type="protein sequence ID" value="MCZ9288762.1"/>
    <property type="molecule type" value="Genomic_DNA"/>
</dbReference>
<reference evidence="11" key="1">
    <citation type="submission" date="2022-02" db="EMBL/GenBank/DDBJ databases">
        <title>Corynebacterium sp. from urogenital microbiome.</title>
        <authorList>
            <person name="Cappelli E.A."/>
            <person name="Ribeiro T.G."/>
            <person name="Peixe L."/>
        </authorList>
    </citation>
    <scope>NUCLEOTIDE SEQUENCE</scope>
    <source>
        <strain evidence="11">C8Ua_174</strain>
    </source>
</reference>
<evidence type="ECO:0000256" key="3">
    <source>
        <dbReference type="ARBA" id="ARBA00022475"/>
    </source>
</evidence>
<keyword evidence="6 9" id="KW-1133">Transmembrane helix</keyword>
<evidence type="ECO:0000256" key="2">
    <source>
        <dbReference type="ARBA" id="ARBA00022448"/>
    </source>
</evidence>
<keyword evidence="8 9" id="KW-0472">Membrane</keyword>
<keyword evidence="2 9" id="KW-0813">Transport</keyword>
<evidence type="ECO:0000256" key="6">
    <source>
        <dbReference type="ARBA" id="ARBA00022989"/>
    </source>
</evidence>
<evidence type="ECO:0000256" key="8">
    <source>
        <dbReference type="ARBA" id="ARBA00023136"/>
    </source>
</evidence>
<dbReference type="PANTHER" id="PTHR33910:SF1">
    <property type="entry name" value="PROTEIN TRANSLOCASE SUBUNIT SECE"/>
    <property type="match status" value="1"/>
</dbReference>
<feature type="transmembrane region" description="Helical" evidence="9">
    <location>
        <begin position="83"/>
        <end position="105"/>
    </location>
</feature>
<evidence type="ECO:0000256" key="9">
    <source>
        <dbReference type="HAMAP-Rule" id="MF_00422"/>
    </source>
</evidence>
<dbReference type="PANTHER" id="PTHR33910">
    <property type="entry name" value="PROTEIN TRANSLOCASE SUBUNIT SECE"/>
    <property type="match status" value="1"/>
</dbReference>
<evidence type="ECO:0000313" key="11">
    <source>
        <dbReference type="EMBL" id="MCZ9288762.1"/>
    </source>
</evidence>
<name>A0A9X3LIT1_9CORY</name>
<dbReference type="PROSITE" id="PS01067">
    <property type="entry name" value="SECE_SEC61G"/>
    <property type="match status" value="1"/>
</dbReference>
<keyword evidence="12" id="KW-1185">Reference proteome</keyword>
<dbReference type="GO" id="GO:0009306">
    <property type="term" value="P:protein secretion"/>
    <property type="evidence" value="ECO:0007669"/>
    <property type="project" value="UniProtKB-UniRule"/>
</dbReference>
<evidence type="ECO:0000256" key="10">
    <source>
        <dbReference type="SAM" id="MobiDB-lite"/>
    </source>
</evidence>
<comment type="function">
    <text evidence="9">Essential subunit of the Sec protein translocation channel SecYEG. Clamps together the 2 halves of SecY. May contact the channel plug during translocation.</text>
</comment>
<dbReference type="GO" id="GO:0008320">
    <property type="term" value="F:protein transmembrane transporter activity"/>
    <property type="evidence" value="ECO:0007669"/>
    <property type="project" value="UniProtKB-UniRule"/>
</dbReference>
<evidence type="ECO:0000256" key="5">
    <source>
        <dbReference type="ARBA" id="ARBA00022927"/>
    </source>
</evidence>
<dbReference type="RefSeq" id="WP_034986243.1">
    <property type="nucleotide sequence ID" value="NZ_JAKMUT010000001.1"/>
</dbReference>
<comment type="subunit">
    <text evidence="9">Component of the Sec protein translocase complex. Heterotrimer consisting of SecY, SecE and SecG subunits. The heterotrimers can form oligomers, although 1 heterotrimer is thought to be able to translocate proteins. Interacts with the ribosome. Interacts with SecDF, and other proteins may be involved. Interacts with SecA.</text>
</comment>
<dbReference type="GO" id="GO:0043952">
    <property type="term" value="P:protein transport by the Sec complex"/>
    <property type="evidence" value="ECO:0007669"/>
    <property type="project" value="UniProtKB-UniRule"/>
</dbReference>
<dbReference type="GO" id="GO:0006605">
    <property type="term" value="P:protein targeting"/>
    <property type="evidence" value="ECO:0007669"/>
    <property type="project" value="UniProtKB-UniRule"/>
</dbReference>
<keyword evidence="4 9" id="KW-0812">Transmembrane</keyword>
<keyword evidence="3 9" id="KW-1003">Cell membrane</keyword>
<dbReference type="NCBIfam" id="TIGR00964">
    <property type="entry name" value="secE_bact"/>
    <property type="match status" value="1"/>
</dbReference>
<evidence type="ECO:0000256" key="1">
    <source>
        <dbReference type="ARBA" id="ARBA00004370"/>
    </source>
</evidence>
<sequence length="114" mass="12257">MSDESKKTAAGKSGNGGSLRPSGKRQVAGQATTSRAVANSNSKAPEVVKTRKNPFSAIVDYIRGVIAEMGKVIWPTGREMVNYTIIVLLFLIFVCALVAGTDWAASWGLRQIMR</sequence>
<dbReference type="HAMAP" id="MF_00422">
    <property type="entry name" value="SecE"/>
    <property type="match status" value="1"/>
</dbReference>